<sequence length="476" mass="53431">MDAYLSRKRPQTNLSPPPQAKRINSTSQEEEEESTDVKLAILSSLNPEKPQADLLELLLDCDGSVDNVIAVLSATSDSPPPNLKRRQTIPGIQSALPFGLSGGNKSPSKASLQPLTRKGKTLHLYTPKDIADHTPCSIIHNFLPTSLANALLEELLVEVPSYESITFKLFDNVVKSPHTACFYVDNLEELQRQKSEYYYNGNDLMDVRQILPVMRQVSEIVKDAVNEEVATRIRDYYPDSQKLKYQTPKSWQPNAAFVNCYDGGAQHVGYHSDQLSYLGPRAIIGSLSLGVAREFRVRKIVPKDEESTTDGIKPTPNSKPNSSAGDISGQIAIHLPHNSLLVMHAEMQEEWKHSIAPAHAITPHPLTDNKRINITYRWYREEFRPRYTPKCKCGVPCVLKCVQKQKNNRGRYMWMCQVGNKPEGGEGCGFFEWGRFTDDGVPVGWKPAMQSPQQVHCKEESTINEERHPAPDRASL</sequence>
<keyword evidence="1" id="KW-0479">Metal-binding</keyword>
<dbReference type="AlphaFoldDB" id="A0AAV9N910"/>
<evidence type="ECO:0000313" key="8">
    <source>
        <dbReference type="EMBL" id="KAK5052030.1"/>
    </source>
</evidence>
<dbReference type="InterPro" id="IPR032854">
    <property type="entry name" value="ALKBH3"/>
</dbReference>
<keyword evidence="3" id="KW-0862">Zinc</keyword>
<dbReference type="Gene3D" id="2.60.120.590">
    <property type="entry name" value="Alpha-ketoglutarate-dependent dioxygenase AlkB-like"/>
    <property type="match status" value="1"/>
</dbReference>
<dbReference type="InterPro" id="IPR037151">
    <property type="entry name" value="AlkB-like_sf"/>
</dbReference>
<feature type="region of interest" description="Disordered" evidence="5">
    <location>
        <begin position="1"/>
        <end position="36"/>
    </location>
</feature>
<reference evidence="8 9" key="1">
    <citation type="submission" date="2023-08" db="EMBL/GenBank/DDBJ databases">
        <title>Black Yeasts Isolated from many extreme environments.</title>
        <authorList>
            <person name="Coleine C."/>
            <person name="Stajich J.E."/>
            <person name="Selbmann L."/>
        </authorList>
    </citation>
    <scope>NUCLEOTIDE SEQUENCE [LARGE SCALE GENOMIC DNA]</scope>
    <source>
        <strain evidence="8 9">CCFEE 5792</strain>
    </source>
</reference>
<evidence type="ECO:0000256" key="1">
    <source>
        <dbReference type="ARBA" id="ARBA00022723"/>
    </source>
</evidence>
<keyword evidence="9" id="KW-1185">Reference proteome</keyword>
<dbReference type="PROSITE" id="PS51999">
    <property type="entry name" value="ZF_GRF"/>
    <property type="match status" value="1"/>
</dbReference>
<comment type="caution">
    <text evidence="8">The sequence shown here is derived from an EMBL/GenBank/DDBJ whole genome shotgun (WGS) entry which is preliminary data.</text>
</comment>
<organism evidence="8 9">
    <name type="scientific">Exophiala bonariae</name>
    <dbReference type="NCBI Taxonomy" id="1690606"/>
    <lineage>
        <taxon>Eukaryota</taxon>
        <taxon>Fungi</taxon>
        <taxon>Dikarya</taxon>
        <taxon>Ascomycota</taxon>
        <taxon>Pezizomycotina</taxon>
        <taxon>Eurotiomycetes</taxon>
        <taxon>Chaetothyriomycetidae</taxon>
        <taxon>Chaetothyriales</taxon>
        <taxon>Herpotrichiellaceae</taxon>
        <taxon>Exophiala</taxon>
    </lineage>
</organism>
<dbReference type="InterPro" id="IPR010666">
    <property type="entry name" value="Znf_GRF"/>
</dbReference>
<keyword evidence="2 4" id="KW-0863">Zinc-finger</keyword>
<evidence type="ECO:0000256" key="2">
    <source>
        <dbReference type="ARBA" id="ARBA00022771"/>
    </source>
</evidence>
<evidence type="ECO:0000313" key="9">
    <source>
        <dbReference type="Proteomes" id="UP001358417"/>
    </source>
</evidence>
<evidence type="ECO:0000259" key="7">
    <source>
        <dbReference type="PROSITE" id="PS51999"/>
    </source>
</evidence>
<dbReference type="PANTHER" id="PTHR31212">
    <property type="entry name" value="ALPHA-KETOGLUTARATE-DEPENDENT DIOXYGENASE ALKB HOMOLOG 3"/>
    <property type="match status" value="1"/>
</dbReference>
<feature type="domain" description="GRF-type" evidence="7">
    <location>
        <begin position="391"/>
        <end position="437"/>
    </location>
</feature>
<accession>A0AAV9N910</accession>
<dbReference type="PANTHER" id="PTHR31212:SF4">
    <property type="entry name" value="ALPHA-KETOGLUTARATE-DEPENDENT DIOXYGENASE ALKB HOMOLOG 3"/>
    <property type="match status" value="1"/>
</dbReference>
<evidence type="ECO:0000256" key="5">
    <source>
        <dbReference type="SAM" id="MobiDB-lite"/>
    </source>
</evidence>
<name>A0AAV9N910_9EURO</name>
<feature type="domain" description="Fe2OG dioxygenase" evidence="6">
    <location>
        <begin position="252"/>
        <end position="380"/>
    </location>
</feature>
<dbReference type="SUPFAM" id="SSF51197">
    <property type="entry name" value="Clavaminate synthase-like"/>
    <property type="match status" value="1"/>
</dbReference>
<evidence type="ECO:0000259" key="6">
    <source>
        <dbReference type="PROSITE" id="PS51471"/>
    </source>
</evidence>
<dbReference type="GO" id="GO:0051213">
    <property type="term" value="F:dioxygenase activity"/>
    <property type="evidence" value="ECO:0007669"/>
    <property type="project" value="InterPro"/>
</dbReference>
<proteinExistence type="predicted"/>
<dbReference type="GO" id="GO:0008270">
    <property type="term" value="F:zinc ion binding"/>
    <property type="evidence" value="ECO:0007669"/>
    <property type="project" value="UniProtKB-KW"/>
</dbReference>
<dbReference type="PROSITE" id="PS51471">
    <property type="entry name" value="FE2OG_OXY"/>
    <property type="match status" value="1"/>
</dbReference>
<dbReference type="GO" id="GO:0006307">
    <property type="term" value="P:DNA alkylation repair"/>
    <property type="evidence" value="ECO:0007669"/>
    <property type="project" value="InterPro"/>
</dbReference>
<dbReference type="EMBL" id="JAVRRD010000014">
    <property type="protein sequence ID" value="KAK5052030.1"/>
    <property type="molecule type" value="Genomic_DNA"/>
</dbReference>
<feature type="compositionally biased region" description="Polar residues" evidence="5">
    <location>
        <begin position="315"/>
        <end position="325"/>
    </location>
</feature>
<dbReference type="InterPro" id="IPR005123">
    <property type="entry name" value="Oxoglu/Fe-dep_dioxygenase_dom"/>
</dbReference>
<dbReference type="GeneID" id="89971033"/>
<dbReference type="Proteomes" id="UP001358417">
    <property type="component" value="Unassembled WGS sequence"/>
</dbReference>
<evidence type="ECO:0008006" key="10">
    <source>
        <dbReference type="Google" id="ProtNLM"/>
    </source>
</evidence>
<feature type="region of interest" description="Disordered" evidence="5">
    <location>
        <begin position="448"/>
        <end position="476"/>
    </location>
</feature>
<dbReference type="RefSeq" id="XP_064706044.1">
    <property type="nucleotide sequence ID" value="XM_064846434.1"/>
</dbReference>
<evidence type="ECO:0000256" key="4">
    <source>
        <dbReference type="PROSITE-ProRule" id="PRU01343"/>
    </source>
</evidence>
<dbReference type="FunFam" id="2.60.120.590:FF:000010">
    <property type="entry name" value="GRF zinc finger domain protein"/>
    <property type="match status" value="1"/>
</dbReference>
<dbReference type="InterPro" id="IPR027450">
    <property type="entry name" value="AlkB-like"/>
</dbReference>
<evidence type="ECO:0000256" key="3">
    <source>
        <dbReference type="ARBA" id="ARBA00022833"/>
    </source>
</evidence>
<dbReference type="Pfam" id="PF13532">
    <property type="entry name" value="2OG-FeII_Oxy_2"/>
    <property type="match status" value="1"/>
</dbReference>
<feature type="compositionally biased region" description="Basic and acidic residues" evidence="5">
    <location>
        <begin position="456"/>
        <end position="476"/>
    </location>
</feature>
<feature type="region of interest" description="Disordered" evidence="5">
    <location>
        <begin position="302"/>
        <end position="327"/>
    </location>
</feature>
<feature type="compositionally biased region" description="Basic residues" evidence="5">
    <location>
        <begin position="1"/>
        <end position="10"/>
    </location>
</feature>
<dbReference type="Pfam" id="PF06839">
    <property type="entry name" value="Zn_ribbon_GRF"/>
    <property type="match status" value="1"/>
</dbReference>
<protein>
    <recommendedName>
        <fullName evidence="10">Fe2OG dioxygenase domain-containing protein</fullName>
    </recommendedName>
</protein>
<gene>
    <name evidence="8" type="ORF">LTR84_002834</name>
</gene>